<dbReference type="GO" id="GO:0005886">
    <property type="term" value="C:plasma membrane"/>
    <property type="evidence" value="ECO:0007669"/>
    <property type="project" value="UniProtKB-SubCell"/>
</dbReference>
<comment type="subcellular location">
    <subcellularLocation>
        <location evidence="1">Cell membrane</location>
        <topology evidence="1">Multi-pass membrane protein</topology>
    </subcellularLocation>
</comment>
<dbReference type="EMBL" id="CP025682">
    <property type="protein sequence ID" value="AUN94874.1"/>
    <property type="molecule type" value="Genomic_DNA"/>
</dbReference>
<proteinExistence type="predicted"/>
<dbReference type="Proteomes" id="UP000242205">
    <property type="component" value="Chromosome"/>
</dbReference>
<feature type="transmembrane region" description="Helical" evidence="7">
    <location>
        <begin position="183"/>
        <end position="205"/>
    </location>
</feature>
<organism evidence="8 9">
    <name type="scientific">Pseudazoarcus pumilus</name>
    <dbReference type="NCBI Taxonomy" id="2067960"/>
    <lineage>
        <taxon>Bacteria</taxon>
        <taxon>Pseudomonadati</taxon>
        <taxon>Pseudomonadota</taxon>
        <taxon>Betaproteobacteria</taxon>
        <taxon>Rhodocyclales</taxon>
        <taxon>Zoogloeaceae</taxon>
        <taxon>Pseudazoarcus</taxon>
    </lineage>
</organism>
<dbReference type="KEGG" id="atw:C0099_07995"/>
<evidence type="ECO:0000256" key="2">
    <source>
        <dbReference type="ARBA" id="ARBA00022448"/>
    </source>
</evidence>
<evidence type="ECO:0000256" key="3">
    <source>
        <dbReference type="ARBA" id="ARBA00022475"/>
    </source>
</evidence>
<feature type="transmembrane region" description="Helical" evidence="7">
    <location>
        <begin position="40"/>
        <end position="59"/>
    </location>
</feature>
<evidence type="ECO:0000256" key="7">
    <source>
        <dbReference type="SAM" id="Phobius"/>
    </source>
</evidence>
<evidence type="ECO:0000256" key="5">
    <source>
        <dbReference type="ARBA" id="ARBA00022989"/>
    </source>
</evidence>
<dbReference type="AlphaFoldDB" id="A0A2I6S6I8"/>
<dbReference type="Pfam" id="PF01891">
    <property type="entry name" value="CbiM"/>
    <property type="match status" value="1"/>
</dbReference>
<dbReference type="GO" id="GO:0000041">
    <property type="term" value="P:transition metal ion transport"/>
    <property type="evidence" value="ECO:0007669"/>
    <property type="project" value="InterPro"/>
</dbReference>
<evidence type="ECO:0000256" key="1">
    <source>
        <dbReference type="ARBA" id="ARBA00004651"/>
    </source>
</evidence>
<sequence length="222" mass="23799">MDLPFELFPLSWHVIAALLTLAALAVAARGIDWRALLASGVRLNLACGLAVVMALLWSLRAGVLPGLNLHLFGAMAACLLLGPRLALFALSLSLGGVAANGAIEWAAWPINFVVMVLVPVLCAHAIRRAVERLLPAHFFVFVFVMAFAGSGLVVLAGGAFATALLALSGAYPWWRLASDYLPYFLLLGFSEAWIGGAVTTMFVVYKPEWVAAFDDRRYLGGR</sequence>
<feature type="transmembrane region" description="Helical" evidence="7">
    <location>
        <begin position="71"/>
        <end position="94"/>
    </location>
</feature>
<dbReference type="InterPro" id="IPR002751">
    <property type="entry name" value="CbiM/NikMN"/>
</dbReference>
<keyword evidence="4 7" id="KW-0812">Transmembrane</keyword>
<accession>A0A2I6S6I8</accession>
<evidence type="ECO:0000313" key="9">
    <source>
        <dbReference type="Proteomes" id="UP000242205"/>
    </source>
</evidence>
<dbReference type="Gene3D" id="1.10.1760.20">
    <property type="match status" value="1"/>
</dbReference>
<dbReference type="OrthoDB" id="5297929at2"/>
<feature type="transmembrane region" description="Helical" evidence="7">
    <location>
        <begin position="106"/>
        <end position="126"/>
    </location>
</feature>
<name>A0A2I6S6I8_9RHOO</name>
<evidence type="ECO:0008006" key="10">
    <source>
        <dbReference type="Google" id="ProtNLM"/>
    </source>
</evidence>
<gene>
    <name evidence="8" type="ORF">C0099_07995</name>
</gene>
<keyword evidence="5 7" id="KW-1133">Transmembrane helix</keyword>
<evidence type="ECO:0000256" key="4">
    <source>
        <dbReference type="ARBA" id="ARBA00022692"/>
    </source>
</evidence>
<feature type="transmembrane region" description="Helical" evidence="7">
    <location>
        <begin position="138"/>
        <end position="171"/>
    </location>
</feature>
<keyword evidence="3" id="KW-1003">Cell membrane</keyword>
<protein>
    <recommendedName>
        <fullName evidence="10">Energy-coupling factor ABC transporter permease</fullName>
    </recommendedName>
</protein>
<dbReference type="RefSeq" id="WP_102246940.1">
    <property type="nucleotide sequence ID" value="NZ_CP025682.1"/>
</dbReference>
<reference evidence="8 9" key="1">
    <citation type="submission" date="2018-01" db="EMBL/GenBank/DDBJ databases">
        <authorList>
            <person name="Fu G.-Y."/>
        </authorList>
    </citation>
    <scope>NUCLEOTIDE SEQUENCE [LARGE SCALE GENOMIC DNA]</scope>
    <source>
        <strain evidence="8 9">SY39</strain>
    </source>
</reference>
<evidence type="ECO:0000256" key="6">
    <source>
        <dbReference type="ARBA" id="ARBA00023136"/>
    </source>
</evidence>
<keyword evidence="9" id="KW-1185">Reference proteome</keyword>
<keyword evidence="2" id="KW-0813">Transport</keyword>
<keyword evidence="6 7" id="KW-0472">Membrane</keyword>
<evidence type="ECO:0000313" key="8">
    <source>
        <dbReference type="EMBL" id="AUN94874.1"/>
    </source>
</evidence>